<feature type="region of interest" description="Disordered" evidence="1">
    <location>
        <begin position="1"/>
        <end position="31"/>
    </location>
</feature>
<proteinExistence type="predicted"/>
<dbReference type="EMBL" id="DVIU01000053">
    <property type="protein sequence ID" value="HIS35529.1"/>
    <property type="molecule type" value="Genomic_DNA"/>
</dbReference>
<gene>
    <name evidence="2" type="ORF">IAC10_02710</name>
</gene>
<accession>A0A9D1EXL6</accession>
<sequence length="71" mass="8465">MVTRKEDTSQRVANRKYEAKNKEKRQAASGNFQTMIPRDLYDEINAFLKERNMSKVDFIKKAYEFMKTHGM</sequence>
<evidence type="ECO:0000313" key="3">
    <source>
        <dbReference type="Proteomes" id="UP000823928"/>
    </source>
</evidence>
<comment type="caution">
    <text evidence="2">The sequence shown here is derived from an EMBL/GenBank/DDBJ whole genome shotgun (WGS) entry which is preliminary data.</text>
</comment>
<feature type="compositionally biased region" description="Basic and acidic residues" evidence="1">
    <location>
        <begin position="1"/>
        <end position="26"/>
    </location>
</feature>
<dbReference type="AlphaFoldDB" id="A0A9D1EXL6"/>
<evidence type="ECO:0000256" key="1">
    <source>
        <dbReference type="SAM" id="MobiDB-lite"/>
    </source>
</evidence>
<reference evidence="2" key="2">
    <citation type="journal article" date="2021" name="PeerJ">
        <title>Extensive microbial diversity within the chicken gut microbiome revealed by metagenomics and culture.</title>
        <authorList>
            <person name="Gilroy R."/>
            <person name="Ravi A."/>
            <person name="Getino M."/>
            <person name="Pursley I."/>
            <person name="Horton D.L."/>
            <person name="Alikhan N.F."/>
            <person name="Baker D."/>
            <person name="Gharbi K."/>
            <person name="Hall N."/>
            <person name="Watson M."/>
            <person name="Adriaenssens E.M."/>
            <person name="Foster-Nyarko E."/>
            <person name="Jarju S."/>
            <person name="Secka A."/>
            <person name="Antonio M."/>
            <person name="Oren A."/>
            <person name="Chaudhuri R.R."/>
            <person name="La Ragione R."/>
            <person name="Hildebrand F."/>
            <person name="Pallen M.J."/>
        </authorList>
    </citation>
    <scope>NUCLEOTIDE SEQUENCE</scope>
    <source>
        <strain evidence="2">6276</strain>
    </source>
</reference>
<protein>
    <submittedName>
        <fullName evidence="2">Uncharacterized protein</fullName>
    </submittedName>
</protein>
<dbReference type="Proteomes" id="UP000823928">
    <property type="component" value="Unassembled WGS sequence"/>
</dbReference>
<reference evidence="2" key="1">
    <citation type="submission" date="2020-10" db="EMBL/GenBank/DDBJ databases">
        <authorList>
            <person name="Gilroy R."/>
        </authorList>
    </citation>
    <scope>NUCLEOTIDE SEQUENCE</scope>
    <source>
        <strain evidence="2">6276</strain>
    </source>
</reference>
<evidence type="ECO:0000313" key="2">
    <source>
        <dbReference type="EMBL" id="HIS35529.1"/>
    </source>
</evidence>
<name>A0A9D1EXL6_9BACT</name>
<organism evidence="2 3">
    <name type="scientific">Candidatus Scatousia excrementigallinarum</name>
    <dbReference type="NCBI Taxonomy" id="2840935"/>
    <lineage>
        <taxon>Bacteria</taxon>
        <taxon>Candidatus Scatousia</taxon>
    </lineage>
</organism>